<name>A0ABR6EJ21_9ACTN</name>
<evidence type="ECO:0000256" key="6">
    <source>
        <dbReference type="ARBA" id="ARBA00023136"/>
    </source>
</evidence>
<dbReference type="InterPro" id="IPR018584">
    <property type="entry name" value="GT87"/>
</dbReference>
<keyword evidence="4 9" id="KW-0812">Transmembrane</keyword>
<comment type="similarity">
    <text evidence="7">Belongs to the glycosyltransferase 87 family.</text>
</comment>
<evidence type="ECO:0000256" key="2">
    <source>
        <dbReference type="ARBA" id="ARBA00022475"/>
    </source>
</evidence>
<evidence type="ECO:0000313" key="10">
    <source>
        <dbReference type="EMBL" id="MBB1244514.1"/>
    </source>
</evidence>
<keyword evidence="11" id="KW-1185">Reference proteome</keyword>
<comment type="caution">
    <text evidence="10">The sequence shown here is derived from an EMBL/GenBank/DDBJ whole genome shotgun (WGS) entry which is preliminary data.</text>
</comment>
<evidence type="ECO:0000256" key="9">
    <source>
        <dbReference type="SAM" id="Phobius"/>
    </source>
</evidence>
<evidence type="ECO:0000313" key="11">
    <source>
        <dbReference type="Proteomes" id="UP000766698"/>
    </source>
</evidence>
<dbReference type="PIRSF" id="PIRSF010361">
    <property type="entry name" value="UCP010361"/>
    <property type="match status" value="1"/>
</dbReference>
<protein>
    <submittedName>
        <fullName evidence="10">DUF2029 domain-containing protein</fullName>
    </submittedName>
</protein>
<feature type="transmembrane region" description="Helical" evidence="9">
    <location>
        <begin position="80"/>
        <end position="98"/>
    </location>
</feature>
<feature type="transmembrane region" description="Helical" evidence="9">
    <location>
        <begin position="328"/>
        <end position="350"/>
    </location>
</feature>
<sequence>MRLLAVWAATRLLLLLCLLQVLAFPEPYVNTDVEVIYRGWYEVLSGGAYPADDVTWQYPPAAALAILSPGLLPFLGYPEAFYVLAAVCDAAVLLMLLFGRRRYGHGPAGAWVWVVGLPLLGPTSYARYDVMVTAVAVAALLLMARRPRVGGALAAVGAWVKVWPALLLVGTARGRATRLAWGAAALTAAGLGAGFALFAPGSLGFLTHQRERGVEVESLGALVFHVARWFGWDGEARMNYGSIEFLGPYVGVVATASLLLTAAAFGWLLWWRLRARVWTPATYADAAFAAVLLFTVTSRVISPQYMLWLVGLAAVCAALRSAGQLPAVWLVVAATAVTVLEFPLFFSMVVESRPLGVALIAVRNGLLVAAAVVSCVALWRSTVVAPAAVPRPAGPLSRPVSGRSSDANTR</sequence>
<feature type="transmembrane region" description="Helical" evidence="9">
    <location>
        <begin position="181"/>
        <end position="206"/>
    </location>
</feature>
<dbReference type="EMBL" id="WMLF01000164">
    <property type="protein sequence ID" value="MBB1244514.1"/>
    <property type="molecule type" value="Genomic_DNA"/>
</dbReference>
<evidence type="ECO:0000256" key="4">
    <source>
        <dbReference type="ARBA" id="ARBA00022692"/>
    </source>
</evidence>
<accession>A0ABR6EJ21</accession>
<feature type="transmembrane region" description="Helical" evidence="9">
    <location>
        <begin position="103"/>
        <end position="120"/>
    </location>
</feature>
<evidence type="ECO:0000256" key="7">
    <source>
        <dbReference type="ARBA" id="ARBA00024033"/>
    </source>
</evidence>
<keyword evidence="2" id="KW-1003">Cell membrane</keyword>
<gene>
    <name evidence="10" type="ORF">GL263_13205</name>
</gene>
<feature type="transmembrane region" description="Helical" evidence="9">
    <location>
        <begin position="151"/>
        <end position="169"/>
    </location>
</feature>
<feature type="transmembrane region" description="Helical" evidence="9">
    <location>
        <begin position="357"/>
        <end position="379"/>
    </location>
</feature>
<feature type="transmembrane region" description="Helical" evidence="9">
    <location>
        <begin position="305"/>
        <end position="322"/>
    </location>
</feature>
<evidence type="ECO:0000256" key="1">
    <source>
        <dbReference type="ARBA" id="ARBA00004651"/>
    </source>
</evidence>
<reference evidence="11" key="1">
    <citation type="journal article" date="2020" name="Syst. Appl. Microbiol.">
        <title>Streptomyces alkaliterrae sp. nov., isolated from an alkaline soil, and emended descriptions of Streptomyces alkaliphilus, Streptomyces calidiresistens and Streptomyces durbertensis.</title>
        <authorList>
            <person name="Swiecimska M."/>
            <person name="Golinska P."/>
            <person name="Nouioui I."/>
            <person name="Wypij M."/>
            <person name="Rai M."/>
            <person name="Sangal V."/>
            <person name="Goodfellow M."/>
        </authorList>
    </citation>
    <scope>NUCLEOTIDE SEQUENCE [LARGE SCALE GENOMIC DNA]</scope>
    <source>
        <strain evidence="11">DSM 104538</strain>
    </source>
</reference>
<organism evidence="10 11">
    <name type="scientific">Streptomyces durbertensis</name>
    <dbReference type="NCBI Taxonomy" id="2448886"/>
    <lineage>
        <taxon>Bacteria</taxon>
        <taxon>Bacillati</taxon>
        <taxon>Actinomycetota</taxon>
        <taxon>Actinomycetes</taxon>
        <taxon>Kitasatosporales</taxon>
        <taxon>Streptomycetaceae</taxon>
        <taxon>Streptomyces</taxon>
    </lineage>
</organism>
<dbReference type="RefSeq" id="WP_182855870.1">
    <property type="nucleotide sequence ID" value="NZ_WMLF01000164.1"/>
</dbReference>
<feature type="transmembrane region" description="Helical" evidence="9">
    <location>
        <begin position="246"/>
        <end position="271"/>
    </location>
</feature>
<keyword evidence="6 9" id="KW-0472">Membrane</keyword>
<feature type="region of interest" description="Disordered" evidence="8">
    <location>
        <begin position="391"/>
        <end position="410"/>
    </location>
</feature>
<feature type="transmembrane region" description="Helical" evidence="9">
    <location>
        <begin position="277"/>
        <end position="296"/>
    </location>
</feature>
<dbReference type="Pfam" id="PF09594">
    <property type="entry name" value="GT87"/>
    <property type="match status" value="1"/>
</dbReference>
<comment type="subcellular location">
    <subcellularLocation>
        <location evidence="1">Cell membrane</location>
        <topology evidence="1">Multi-pass membrane protein</topology>
    </subcellularLocation>
</comment>
<keyword evidence="3" id="KW-0808">Transferase</keyword>
<evidence type="ECO:0000256" key="8">
    <source>
        <dbReference type="SAM" id="MobiDB-lite"/>
    </source>
</evidence>
<keyword evidence="5 9" id="KW-1133">Transmembrane helix</keyword>
<evidence type="ECO:0000256" key="3">
    <source>
        <dbReference type="ARBA" id="ARBA00022679"/>
    </source>
</evidence>
<dbReference type="Proteomes" id="UP000766698">
    <property type="component" value="Unassembled WGS sequence"/>
</dbReference>
<dbReference type="InterPro" id="IPR016570">
    <property type="entry name" value="UCP010361"/>
</dbReference>
<evidence type="ECO:0000256" key="5">
    <source>
        <dbReference type="ARBA" id="ARBA00022989"/>
    </source>
</evidence>
<proteinExistence type="inferred from homology"/>